<evidence type="ECO:0000313" key="4">
    <source>
        <dbReference type="Proteomes" id="UP000295258"/>
    </source>
</evidence>
<evidence type="ECO:0000313" key="3">
    <source>
        <dbReference type="EMBL" id="TDD00522.1"/>
    </source>
</evidence>
<feature type="transmembrane region" description="Helical" evidence="1">
    <location>
        <begin position="180"/>
        <end position="199"/>
    </location>
</feature>
<evidence type="ECO:0000259" key="2">
    <source>
        <dbReference type="Pfam" id="PF02517"/>
    </source>
</evidence>
<proteinExistence type="predicted"/>
<dbReference type="Proteomes" id="UP000295258">
    <property type="component" value="Unassembled WGS sequence"/>
</dbReference>
<comment type="caution">
    <text evidence="3">The sequence shown here is derived from an EMBL/GenBank/DDBJ whole genome shotgun (WGS) entry which is preliminary data.</text>
</comment>
<accession>A0A4R4V6N7</accession>
<feature type="transmembrane region" description="Helical" evidence="1">
    <location>
        <begin position="29"/>
        <end position="47"/>
    </location>
</feature>
<keyword evidence="1" id="KW-0812">Transmembrane</keyword>
<gene>
    <name evidence="3" type="ORF">E1292_28425</name>
</gene>
<dbReference type="GO" id="GO:0004175">
    <property type="term" value="F:endopeptidase activity"/>
    <property type="evidence" value="ECO:0007669"/>
    <property type="project" value="UniProtKB-ARBA"/>
</dbReference>
<feature type="transmembrane region" description="Helical" evidence="1">
    <location>
        <begin position="105"/>
        <end position="126"/>
    </location>
</feature>
<name>A0A4R4V6N7_9ACTN</name>
<dbReference type="GO" id="GO:0006508">
    <property type="term" value="P:proteolysis"/>
    <property type="evidence" value="ECO:0007669"/>
    <property type="project" value="UniProtKB-KW"/>
</dbReference>
<sequence>MTIAFGVSWASWAVAIGLGGPSVSPLAGQFHLFGAFGPLIGALVIRVRRGRRGRPAPEHAVRFRPANLAWAPLLLVAASAIVLAAAFISHAAGGPAPSLDGALDVIAGFGGPATFLVGLIIGGPLAEEPGWRGTAYPRMRATKGRFLASLILGALWAVWHLPLFFIGGTVQNSLGATTPSGVLFAASSIPMAMLCCYAYERGGVLTSIAVHFATNATMVLLDVQQPVTLAVIMGMQAVAAAALLATIRPADRPTVVTTSPLDSAPTH</sequence>
<keyword evidence="3" id="KW-0482">Metalloprotease</keyword>
<feature type="transmembrane region" description="Helical" evidence="1">
    <location>
        <begin position="227"/>
        <end position="247"/>
    </location>
</feature>
<feature type="transmembrane region" description="Helical" evidence="1">
    <location>
        <begin position="68"/>
        <end position="93"/>
    </location>
</feature>
<dbReference type="AlphaFoldDB" id="A0A4R4V6N7"/>
<dbReference type="GO" id="GO:0008237">
    <property type="term" value="F:metallopeptidase activity"/>
    <property type="evidence" value="ECO:0007669"/>
    <property type="project" value="UniProtKB-KW"/>
</dbReference>
<dbReference type="PANTHER" id="PTHR35797">
    <property type="entry name" value="PROTEASE-RELATED"/>
    <property type="match status" value="1"/>
</dbReference>
<keyword evidence="1" id="KW-1133">Transmembrane helix</keyword>
<feature type="transmembrane region" description="Helical" evidence="1">
    <location>
        <begin position="146"/>
        <end position="168"/>
    </location>
</feature>
<dbReference type="EMBL" id="SMKO01000092">
    <property type="protein sequence ID" value="TDD00522.1"/>
    <property type="molecule type" value="Genomic_DNA"/>
</dbReference>
<dbReference type="PANTHER" id="PTHR35797:SF1">
    <property type="entry name" value="PROTEASE"/>
    <property type="match status" value="1"/>
</dbReference>
<keyword evidence="4" id="KW-1185">Reference proteome</keyword>
<keyword evidence="1" id="KW-0472">Membrane</keyword>
<keyword evidence="3" id="KW-0378">Hydrolase</keyword>
<dbReference type="InterPro" id="IPR003675">
    <property type="entry name" value="Rce1/LyrA-like_dom"/>
</dbReference>
<protein>
    <submittedName>
        <fullName evidence="3">CPBP family intramembrane metalloprotease</fullName>
    </submittedName>
</protein>
<feature type="domain" description="CAAX prenyl protease 2/Lysostaphin resistance protein A-like" evidence="2">
    <location>
        <begin position="113"/>
        <end position="216"/>
    </location>
</feature>
<dbReference type="Pfam" id="PF02517">
    <property type="entry name" value="Rce1-like"/>
    <property type="match status" value="1"/>
</dbReference>
<evidence type="ECO:0000256" key="1">
    <source>
        <dbReference type="SAM" id="Phobius"/>
    </source>
</evidence>
<reference evidence="3 4" key="1">
    <citation type="submission" date="2019-03" db="EMBL/GenBank/DDBJ databases">
        <title>Draft genome sequences of novel Actinobacteria.</title>
        <authorList>
            <person name="Sahin N."/>
            <person name="Ay H."/>
            <person name="Saygin H."/>
        </authorList>
    </citation>
    <scope>NUCLEOTIDE SEQUENCE [LARGE SCALE GENOMIC DNA]</scope>
    <source>
        <strain evidence="3 4">KC310</strain>
    </source>
</reference>
<dbReference type="GO" id="GO:0080120">
    <property type="term" value="P:CAAX-box protein maturation"/>
    <property type="evidence" value="ECO:0007669"/>
    <property type="project" value="UniProtKB-ARBA"/>
</dbReference>
<keyword evidence="3" id="KW-0645">Protease</keyword>
<organism evidence="3 4">
    <name type="scientific">Nonomuraea deserti</name>
    <dbReference type="NCBI Taxonomy" id="1848322"/>
    <lineage>
        <taxon>Bacteria</taxon>
        <taxon>Bacillati</taxon>
        <taxon>Actinomycetota</taxon>
        <taxon>Actinomycetes</taxon>
        <taxon>Streptosporangiales</taxon>
        <taxon>Streptosporangiaceae</taxon>
        <taxon>Nonomuraea</taxon>
    </lineage>
</organism>
<dbReference type="InterPro" id="IPR042150">
    <property type="entry name" value="MmRce1-like"/>
</dbReference>